<feature type="transmembrane region" description="Helical" evidence="6">
    <location>
        <begin position="158"/>
        <end position="176"/>
    </location>
</feature>
<evidence type="ECO:0000313" key="8">
    <source>
        <dbReference type="Proteomes" id="UP000800093"/>
    </source>
</evidence>
<comment type="caution">
    <text evidence="7">The sequence shown here is derived from an EMBL/GenBank/DDBJ whole genome shotgun (WGS) entry which is preliminary data.</text>
</comment>
<evidence type="ECO:0000256" key="4">
    <source>
        <dbReference type="ARBA" id="ARBA00023136"/>
    </source>
</evidence>
<keyword evidence="8" id="KW-1185">Reference proteome</keyword>
<feature type="transmembrane region" description="Helical" evidence="6">
    <location>
        <begin position="58"/>
        <end position="81"/>
    </location>
</feature>
<evidence type="ECO:0000256" key="5">
    <source>
        <dbReference type="ARBA" id="ARBA00034313"/>
    </source>
</evidence>
<dbReference type="OrthoDB" id="5954308at2759"/>
<organism evidence="7 8">
    <name type="scientific">Lojkania enalia</name>
    <dbReference type="NCBI Taxonomy" id="147567"/>
    <lineage>
        <taxon>Eukaryota</taxon>
        <taxon>Fungi</taxon>
        <taxon>Dikarya</taxon>
        <taxon>Ascomycota</taxon>
        <taxon>Pezizomycotina</taxon>
        <taxon>Dothideomycetes</taxon>
        <taxon>Pleosporomycetidae</taxon>
        <taxon>Pleosporales</taxon>
        <taxon>Pleosporales incertae sedis</taxon>
        <taxon>Lojkania</taxon>
    </lineage>
</organism>
<comment type="subcellular location">
    <subcellularLocation>
        <location evidence="1">Membrane</location>
        <topology evidence="1">Multi-pass membrane protein</topology>
    </subcellularLocation>
</comment>
<keyword evidence="4 6" id="KW-0472">Membrane</keyword>
<accession>A0A9P4N7R3</accession>
<keyword evidence="2 6" id="KW-0812">Transmembrane</keyword>
<dbReference type="InterPro" id="IPR013901">
    <property type="entry name" value="Anthrone_oxy"/>
</dbReference>
<protein>
    <submittedName>
        <fullName evidence="7">DUF1772-domain-containing protein</fullName>
    </submittedName>
</protein>
<comment type="similarity">
    <text evidence="5">Belongs to the anthrone oxygenase family.</text>
</comment>
<gene>
    <name evidence="7" type="ORF">CC78DRAFT_91368</name>
</gene>
<name>A0A9P4N7R3_9PLEO</name>
<dbReference type="EMBL" id="ML986593">
    <property type="protein sequence ID" value="KAF2267134.1"/>
    <property type="molecule type" value="Genomic_DNA"/>
</dbReference>
<feature type="transmembrane region" description="Helical" evidence="6">
    <location>
        <begin position="12"/>
        <end position="37"/>
    </location>
</feature>
<evidence type="ECO:0000256" key="1">
    <source>
        <dbReference type="ARBA" id="ARBA00004141"/>
    </source>
</evidence>
<evidence type="ECO:0000313" key="7">
    <source>
        <dbReference type="EMBL" id="KAF2267134.1"/>
    </source>
</evidence>
<dbReference type="PANTHER" id="PTHR35042">
    <property type="entry name" value="ANTHRONE OXYGENASE ENCC"/>
    <property type="match status" value="1"/>
</dbReference>
<feature type="transmembrane region" description="Helical" evidence="6">
    <location>
        <begin position="93"/>
        <end position="113"/>
    </location>
</feature>
<reference evidence="8" key="1">
    <citation type="journal article" date="2020" name="Stud. Mycol.">
        <title>101 Dothideomycetes genomes: A test case for predicting lifestyles and emergence of pathogens.</title>
        <authorList>
            <person name="Haridas S."/>
            <person name="Albert R."/>
            <person name="Binder M."/>
            <person name="Bloem J."/>
            <person name="LaButti K."/>
            <person name="Salamov A."/>
            <person name="Andreopoulos B."/>
            <person name="Baker S."/>
            <person name="Barry K."/>
            <person name="Bills G."/>
            <person name="Bluhm B."/>
            <person name="Cannon C."/>
            <person name="Castanera R."/>
            <person name="Culley D."/>
            <person name="Daum C."/>
            <person name="Ezra D."/>
            <person name="Gonzalez J."/>
            <person name="Henrissat B."/>
            <person name="Kuo A."/>
            <person name="Liang C."/>
            <person name="Lipzen A."/>
            <person name="Lutzoni F."/>
            <person name="Magnuson J."/>
            <person name="Mondo S."/>
            <person name="Nolan M."/>
            <person name="Ohm R."/>
            <person name="Pangilinan J."/>
            <person name="Park H.-J."/>
            <person name="Ramirez L."/>
            <person name="Alfaro M."/>
            <person name="Sun H."/>
            <person name="Tritt A."/>
            <person name="Yoshinaga Y."/>
            <person name="Zwiers L.-H."/>
            <person name="Turgeon B."/>
            <person name="Goodwin S."/>
            <person name="Spatafora J."/>
            <person name="Crous P."/>
            <person name="Grigoriev I."/>
        </authorList>
    </citation>
    <scope>NUCLEOTIDE SEQUENCE [LARGE SCALE GENOMIC DNA]</scope>
    <source>
        <strain evidence="8">CBS 304.66</strain>
    </source>
</reference>
<proteinExistence type="inferred from homology"/>
<dbReference type="GO" id="GO:0016020">
    <property type="term" value="C:membrane"/>
    <property type="evidence" value="ECO:0007669"/>
    <property type="project" value="UniProtKB-SubCell"/>
</dbReference>
<sequence>MASGLLSEKPPLGLLVAQAVGITTSTFLFGANTNITINFIPAILKAPAGLAAQQWQIVYYRGIAIGPALSVVSALATAWVAYHQDSSSLAFKLNTAAAIILPSIIPYTFAFLAPINKKLHEAANSATAAEVQDQAAKVGITNEKSVHQLIDKWGTLHLVRAAITGVGAVLAIWAAIDKMEGVGYTGVALASGANRMG</sequence>
<dbReference type="Proteomes" id="UP000800093">
    <property type="component" value="Unassembled WGS sequence"/>
</dbReference>
<evidence type="ECO:0000256" key="3">
    <source>
        <dbReference type="ARBA" id="ARBA00022989"/>
    </source>
</evidence>
<dbReference type="AlphaFoldDB" id="A0A9P4N7R3"/>
<keyword evidence="3 6" id="KW-1133">Transmembrane helix</keyword>
<dbReference type="Pfam" id="PF08592">
    <property type="entry name" value="Anthrone_oxy"/>
    <property type="match status" value="1"/>
</dbReference>
<evidence type="ECO:0000256" key="2">
    <source>
        <dbReference type="ARBA" id="ARBA00022692"/>
    </source>
</evidence>
<evidence type="ECO:0000256" key="6">
    <source>
        <dbReference type="SAM" id="Phobius"/>
    </source>
</evidence>
<dbReference type="PANTHER" id="PTHR35042:SF1">
    <property type="entry name" value="DUF1772-DOMAIN-CONTAINING PROTEIN"/>
    <property type="match status" value="1"/>
</dbReference>